<evidence type="ECO:0000256" key="1">
    <source>
        <dbReference type="SAM" id="Phobius"/>
    </source>
</evidence>
<keyword evidence="1" id="KW-1133">Transmembrane helix</keyword>
<keyword evidence="3" id="KW-1185">Reference proteome</keyword>
<evidence type="ECO:0000313" key="2">
    <source>
        <dbReference type="EMBL" id="QHI36214.1"/>
    </source>
</evidence>
<protein>
    <submittedName>
        <fullName evidence="2">Uncharacterized protein</fullName>
    </submittedName>
</protein>
<dbReference type="AlphaFoldDB" id="A0A7L4ZJY3"/>
<dbReference type="Proteomes" id="UP000464657">
    <property type="component" value="Chromosome"/>
</dbReference>
<accession>A0A7L4ZJY3</accession>
<evidence type="ECO:0000313" key="3">
    <source>
        <dbReference type="Proteomes" id="UP000464657"/>
    </source>
</evidence>
<keyword evidence="1" id="KW-0812">Transmembrane</keyword>
<reference evidence="2 3" key="1">
    <citation type="journal article" date="2013" name="Int. J. Syst. Evol. Microbiol.">
        <title>Kordia antarctica sp. nov., isolated from Antarctic seawater.</title>
        <authorList>
            <person name="Baek K."/>
            <person name="Choi A."/>
            <person name="Kang I."/>
            <person name="Lee K."/>
            <person name="Cho J.C."/>
        </authorList>
    </citation>
    <scope>NUCLEOTIDE SEQUENCE [LARGE SCALE GENOMIC DNA]</scope>
    <source>
        <strain evidence="2 3">IMCC3317</strain>
    </source>
</reference>
<feature type="transmembrane region" description="Helical" evidence="1">
    <location>
        <begin position="52"/>
        <end position="73"/>
    </location>
</feature>
<gene>
    <name evidence="2" type="ORF">IMCC3317_15730</name>
</gene>
<dbReference type="OrthoDB" id="9986019at2"/>
<keyword evidence="1" id="KW-0472">Membrane</keyword>
<proteinExistence type="predicted"/>
<sequence length="74" mass="8665">MGQKKIPITDERTQFLETYGDLKDGKIQRELLFVQTLQLDKLEKIRSNTSKLVWWLVVIPTLLFILAIIFGGFR</sequence>
<organism evidence="2 3">
    <name type="scientific">Kordia antarctica</name>
    <dbReference type="NCBI Taxonomy" id="1218801"/>
    <lineage>
        <taxon>Bacteria</taxon>
        <taxon>Pseudomonadati</taxon>
        <taxon>Bacteroidota</taxon>
        <taxon>Flavobacteriia</taxon>
        <taxon>Flavobacteriales</taxon>
        <taxon>Flavobacteriaceae</taxon>
        <taxon>Kordia</taxon>
    </lineage>
</organism>
<dbReference type="EMBL" id="CP019288">
    <property type="protein sequence ID" value="QHI36214.1"/>
    <property type="molecule type" value="Genomic_DNA"/>
</dbReference>
<dbReference type="RefSeq" id="WP_160128940.1">
    <property type="nucleotide sequence ID" value="NZ_CP019288.1"/>
</dbReference>
<dbReference type="KEGG" id="kan:IMCC3317_15730"/>
<name>A0A7L4ZJY3_9FLAO</name>